<feature type="transmembrane region" description="Helical" evidence="9">
    <location>
        <begin position="778"/>
        <end position="801"/>
    </location>
</feature>
<keyword evidence="7" id="KW-0175">Coiled coil</keyword>
<dbReference type="NCBIfam" id="TIGR03929">
    <property type="entry name" value="T7_esaA_Nterm"/>
    <property type="match status" value="1"/>
</dbReference>
<dbReference type="RefSeq" id="WP_127761307.1">
    <property type="nucleotide sequence ID" value="NZ_CP026095.1"/>
</dbReference>
<dbReference type="GO" id="GO:0005886">
    <property type="term" value="C:plasma membrane"/>
    <property type="evidence" value="ECO:0007669"/>
    <property type="project" value="UniProtKB-SubCell"/>
</dbReference>
<evidence type="ECO:0000256" key="2">
    <source>
        <dbReference type="ARBA" id="ARBA00008338"/>
    </source>
</evidence>
<dbReference type="PANTHER" id="PTHR30294:SF29">
    <property type="entry name" value="MULTIDRUG ABC TRANSPORTER PERMEASE YBHS-RELATED"/>
    <property type="match status" value="1"/>
</dbReference>
<feature type="region of interest" description="Disordered" evidence="8">
    <location>
        <begin position="356"/>
        <end position="387"/>
    </location>
</feature>
<dbReference type="AlphaFoldDB" id="A0A3T0KVE6"/>
<evidence type="ECO:0000256" key="7">
    <source>
        <dbReference type="SAM" id="Coils"/>
    </source>
</evidence>
<proteinExistence type="inferred from homology"/>
<dbReference type="Proteomes" id="UP000283095">
    <property type="component" value="Chromosome"/>
</dbReference>
<gene>
    <name evidence="10" type="ORF">BAOM_3689</name>
</gene>
<dbReference type="EMBL" id="CP026095">
    <property type="protein sequence ID" value="AZV44298.1"/>
    <property type="molecule type" value="Genomic_DNA"/>
</dbReference>
<dbReference type="PANTHER" id="PTHR30294">
    <property type="entry name" value="MEMBRANE COMPONENT OF ABC TRANSPORTER YHHJ-RELATED"/>
    <property type="match status" value="1"/>
</dbReference>
<evidence type="ECO:0000313" key="10">
    <source>
        <dbReference type="EMBL" id="AZV44298.1"/>
    </source>
</evidence>
<keyword evidence="6 9" id="KW-0472">Membrane</keyword>
<dbReference type="InterPro" id="IPR023838">
    <property type="entry name" value="T7SS_EsaA"/>
</dbReference>
<comment type="similarity">
    <text evidence="2">Belongs to the EsaA family.</text>
</comment>
<dbReference type="OrthoDB" id="4974788at2"/>
<reference evidence="10 11" key="1">
    <citation type="submission" date="2018-01" db="EMBL/GenBank/DDBJ databases">
        <title>Bacillus asahii Genome sequencing and assembly.</title>
        <authorList>
            <person name="Jiang H."/>
            <person name="Feng Y."/>
            <person name="Zhao F."/>
            <person name="Lin X."/>
        </authorList>
    </citation>
    <scope>NUCLEOTIDE SEQUENCE [LARGE SCALE GENOMIC DNA]</scope>
    <source>
        <strain evidence="10 11">OM18</strain>
    </source>
</reference>
<evidence type="ECO:0000256" key="8">
    <source>
        <dbReference type="SAM" id="MobiDB-lite"/>
    </source>
</evidence>
<protein>
    <submittedName>
        <fullName evidence="10">Membrane protein</fullName>
    </submittedName>
</protein>
<evidence type="ECO:0000313" key="11">
    <source>
        <dbReference type="Proteomes" id="UP000283095"/>
    </source>
</evidence>
<evidence type="ECO:0000256" key="3">
    <source>
        <dbReference type="ARBA" id="ARBA00022475"/>
    </source>
</evidence>
<evidence type="ECO:0000256" key="6">
    <source>
        <dbReference type="ARBA" id="ARBA00023136"/>
    </source>
</evidence>
<sequence length="920" mass="103106">MISKTRYMMKMILVIILILATPAVFFGSIGDHPFQVRENATRTIAVVNEDIKAEKENKAIDFGTQIMTILEEDSNYQWVAMSRSAAVNGLKNTKYDAVVYIPSDFSSNIMTYEDKQPDKAKFEYDVQEQLNVVNREKVLREMERATNRVNGKISTLYWMYISQDLEGVRGHFDEIVQKEIDFQKAMLAFYSPSSKSLAGEIEQQKNMLESIQTATKSLDKAAPDRIDNINQFEQNLTAFVEFVEKYKEYQEAQQQILQQLQEESLGTIEAFASNQIPTLTDSINSFNQQGGQLSLELEEMGKQLEENNEKMNNLSAIRLDQVNRQKEELIAYFRERETESLNQAVNKLQTLKSELTNGSQQPDNQGAVDTAQTSTEQSPAGTVNTQKEREELQSIAKELNDIKTNLEAIAEPQPEQVTATINSIPLLAERMSKVEQQLAAMDAEENPLQPIVDELNAKIKDLLDNANSKVDQTDELIEEIKKKEQAVLASPVLTQEKKDVLSTVFSKEIEGGSSNAILNYYAGLVQLETLLQDSLNASNKNLQAVQERISPILGINEQEQTMWNELSTDMPSATGQITTLQEQLNTFLAGYSEEVEEQHSTIMEDLSSLEDSSEQIMNHVQFISADAPASTEEVDGQSVVTHQKGLAQEMAMIHDLVNSLGDSQDQIVTYTDDLQSKVENVQQDASTLNNKWAANVDTTKMFRDDIFNVLGNAYVDGQKNGPVYDHLAQPLQISGDSTSKKEEKNIPPVIILVIVLIASLLIGYFSHYFKGAPKLVQVAVFALLNLIVGLIISIYGLNIYPLEEVRAIEWTIMTVLLLTAVSTIVLVSFTFGNLLGWLVSVALVVFFVSPLLALIAPNIDYEDPMSKVYMSIQYEPESLFIPAVTVLMGIIVVLTVIPLAIQIWKNKRARSIEEEESYEA</sequence>
<dbReference type="KEGG" id="pasa:BAOM_3689"/>
<evidence type="ECO:0000256" key="1">
    <source>
        <dbReference type="ARBA" id="ARBA00004651"/>
    </source>
</evidence>
<keyword evidence="4 9" id="KW-0812">Transmembrane</keyword>
<feature type="transmembrane region" description="Helical" evidence="9">
    <location>
        <begin position="834"/>
        <end position="859"/>
    </location>
</feature>
<evidence type="ECO:0000256" key="5">
    <source>
        <dbReference type="ARBA" id="ARBA00022989"/>
    </source>
</evidence>
<feature type="transmembrane region" description="Helical" evidence="9">
    <location>
        <begin position="807"/>
        <end position="827"/>
    </location>
</feature>
<accession>A0A3T0KVE6</accession>
<feature type="compositionally biased region" description="Polar residues" evidence="8">
    <location>
        <begin position="370"/>
        <end position="385"/>
    </location>
</feature>
<comment type="subcellular location">
    <subcellularLocation>
        <location evidence="1">Cell membrane</location>
        <topology evidence="1">Multi-pass membrane protein</topology>
    </subcellularLocation>
</comment>
<evidence type="ECO:0000256" key="4">
    <source>
        <dbReference type="ARBA" id="ARBA00022692"/>
    </source>
</evidence>
<evidence type="ECO:0000256" key="9">
    <source>
        <dbReference type="SAM" id="Phobius"/>
    </source>
</evidence>
<keyword evidence="3" id="KW-1003">Cell membrane</keyword>
<feature type="coiled-coil region" evidence="7">
    <location>
        <begin position="452"/>
        <end position="483"/>
    </location>
</feature>
<dbReference type="Gene3D" id="3.40.1710.10">
    <property type="entry name" value="abc type-2 transporter like domain"/>
    <property type="match status" value="1"/>
</dbReference>
<organism evidence="10 11">
    <name type="scientific">Peribacillus asahii</name>
    <dbReference type="NCBI Taxonomy" id="228899"/>
    <lineage>
        <taxon>Bacteria</taxon>
        <taxon>Bacillati</taxon>
        <taxon>Bacillota</taxon>
        <taxon>Bacilli</taxon>
        <taxon>Bacillales</taxon>
        <taxon>Bacillaceae</taxon>
        <taxon>Peribacillus</taxon>
    </lineage>
</organism>
<feature type="transmembrane region" description="Helical" evidence="9">
    <location>
        <begin position="746"/>
        <end position="766"/>
    </location>
</feature>
<keyword evidence="5 9" id="KW-1133">Transmembrane helix</keyword>
<name>A0A3T0KVE6_9BACI</name>
<feature type="transmembrane region" description="Helical" evidence="9">
    <location>
        <begin position="879"/>
        <end position="901"/>
    </location>
</feature>
<dbReference type="InterPro" id="IPR051449">
    <property type="entry name" value="ABC-2_transporter_component"/>
</dbReference>